<dbReference type="AlphaFoldDB" id="E2BJV9"/>
<evidence type="ECO:0000259" key="2">
    <source>
        <dbReference type="Pfam" id="PF14529"/>
    </source>
</evidence>
<dbReference type="OrthoDB" id="7555280at2759"/>
<reference evidence="3 4" key="1">
    <citation type="journal article" date="2010" name="Science">
        <title>Genomic comparison of the ants Camponotus floridanus and Harpegnathos saltator.</title>
        <authorList>
            <person name="Bonasio R."/>
            <person name="Zhang G."/>
            <person name="Ye C."/>
            <person name="Mutti N.S."/>
            <person name="Fang X."/>
            <person name="Qin N."/>
            <person name="Donahue G."/>
            <person name="Yang P."/>
            <person name="Li Q."/>
            <person name="Li C."/>
            <person name="Zhang P."/>
            <person name="Huang Z."/>
            <person name="Berger S.L."/>
            <person name="Reinberg D."/>
            <person name="Wang J."/>
            <person name="Liebig J."/>
        </authorList>
    </citation>
    <scope>NUCLEOTIDE SEQUENCE [LARGE SCALE GENOMIC DNA]</scope>
    <source>
        <strain evidence="3 4">R22 G/1</strain>
    </source>
</reference>
<dbReference type="EMBL" id="GL448684">
    <property type="protein sequence ID" value="EFN84019.1"/>
    <property type="molecule type" value="Genomic_DNA"/>
</dbReference>
<feature type="non-terminal residue" evidence="3">
    <location>
        <position position="1"/>
    </location>
</feature>
<dbReference type="InterPro" id="IPR005135">
    <property type="entry name" value="Endo/exonuclease/phosphatase"/>
</dbReference>
<dbReference type="Gene3D" id="3.60.10.10">
    <property type="entry name" value="Endonuclease/exonuclease/phosphatase"/>
    <property type="match status" value="1"/>
</dbReference>
<protein>
    <submittedName>
        <fullName evidence="3">Retrovirus-related Pol polyprotein from type-1 retrotransposable element R1</fullName>
    </submittedName>
</protein>
<accession>E2BJV9</accession>
<dbReference type="PANTHER" id="PTHR19446">
    <property type="entry name" value="REVERSE TRANSCRIPTASES"/>
    <property type="match status" value="1"/>
</dbReference>
<name>E2BJV9_HARSA</name>
<dbReference type="OMA" id="QLVQFAC"/>
<dbReference type="InParanoid" id="E2BJV9"/>
<feature type="domain" description="Endonuclease/exonuclease/phosphatase" evidence="2">
    <location>
        <begin position="2"/>
        <end position="91"/>
    </location>
</feature>
<evidence type="ECO:0000256" key="1">
    <source>
        <dbReference type="SAM" id="MobiDB-lite"/>
    </source>
</evidence>
<feature type="non-terminal residue" evidence="3">
    <location>
        <position position="414"/>
    </location>
</feature>
<gene>
    <name evidence="3" type="ORF">EAI_03770</name>
</gene>
<keyword evidence="4" id="KW-1185">Reference proteome</keyword>
<feature type="region of interest" description="Disordered" evidence="1">
    <location>
        <begin position="291"/>
        <end position="346"/>
    </location>
</feature>
<proteinExistence type="predicted"/>
<dbReference type="GO" id="GO:0003824">
    <property type="term" value="F:catalytic activity"/>
    <property type="evidence" value="ECO:0007669"/>
    <property type="project" value="InterPro"/>
</dbReference>
<organism evidence="4">
    <name type="scientific">Harpegnathos saltator</name>
    <name type="common">Jerdon's jumping ant</name>
    <dbReference type="NCBI Taxonomy" id="610380"/>
    <lineage>
        <taxon>Eukaryota</taxon>
        <taxon>Metazoa</taxon>
        <taxon>Ecdysozoa</taxon>
        <taxon>Arthropoda</taxon>
        <taxon>Hexapoda</taxon>
        <taxon>Insecta</taxon>
        <taxon>Pterygota</taxon>
        <taxon>Neoptera</taxon>
        <taxon>Endopterygota</taxon>
        <taxon>Hymenoptera</taxon>
        <taxon>Apocrita</taxon>
        <taxon>Aculeata</taxon>
        <taxon>Formicoidea</taxon>
        <taxon>Formicidae</taxon>
        <taxon>Ponerinae</taxon>
        <taxon>Ponerini</taxon>
        <taxon>Harpegnathos</taxon>
    </lineage>
</organism>
<dbReference type="Pfam" id="PF14529">
    <property type="entry name" value="Exo_endo_phos_2"/>
    <property type="match status" value="1"/>
</dbReference>
<dbReference type="Proteomes" id="UP000008237">
    <property type="component" value="Unassembled WGS sequence"/>
</dbReference>
<sequence length="414" mass="46389">PVVVARDFNAHSTEWGCRPRQGDPQMGNAVIGWAAGLGLLLMNRGSAGTCVRPKRESVMDLTWASPSAARIFREWAVVTGSETLSDHRYIVWALSPRTPLQVPGCRPRVGSRDLPLPRWALSQLDSDMFRAAVLTATWHLDEVPGEWDTSPQEGARRLVGIVKSACDIAMLRSHPRRRRAAYWWTAAIAELREDAVHARRVYTWARREDEDAEKEKRGYQRARIALKAAITEAKKGAWEQLESSLDEDPWARPYKRTVGKIHPRAPPPTESLSPQVLEGLLDTLFPRVEGCPPRLPTPEDGEWAEDLGVSPEELNRARKRLGGRDKAPGSDGLPGSRPWRSEHVRSYQGDIKRVSQGWGLPPEWRRAKLVLLPKANKTPDGPLAFRLICLLDEAGKMLERVIADLLVRHQSSNG</sequence>
<evidence type="ECO:0000313" key="4">
    <source>
        <dbReference type="Proteomes" id="UP000008237"/>
    </source>
</evidence>
<dbReference type="InterPro" id="IPR036691">
    <property type="entry name" value="Endo/exonu/phosph_ase_sf"/>
</dbReference>
<dbReference type="SUPFAM" id="SSF56219">
    <property type="entry name" value="DNase I-like"/>
    <property type="match status" value="1"/>
</dbReference>
<evidence type="ECO:0000313" key="3">
    <source>
        <dbReference type="EMBL" id="EFN84019.1"/>
    </source>
</evidence>